<gene>
    <name evidence="5" type="ORF">AY601_3750</name>
</gene>
<dbReference type="InterPro" id="IPR006645">
    <property type="entry name" value="NGN-like_dom"/>
</dbReference>
<evidence type="ECO:0000313" key="5">
    <source>
        <dbReference type="EMBL" id="AMQ00610.1"/>
    </source>
</evidence>
<dbReference type="Pfam" id="PF02357">
    <property type="entry name" value="NusG"/>
    <property type="match status" value="1"/>
</dbReference>
<dbReference type="KEGG" id="pcm:AY601_3750"/>
<keyword evidence="6" id="KW-1185">Reference proteome</keyword>
<dbReference type="SMART" id="SM00738">
    <property type="entry name" value="NGN"/>
    <property type="match status" value="1"/>
</dbReference>
<evidence type="ECO:0000256" key="3">
    <source>
        <dbReference type="ARBA" id="ARBA00023163"/>
    </source>
</evidence>
<dbReference type="RefSeq" id="WP_157288005.1">
    <property type="nucleotide sequence ID" value="NZ_CP014504.1"/>
</dbReference>
<protein>
    <submittedName>
        <fullName evidence="5">Antitermination factor NusG</fullName>
    </submittedName>
</protein>
<evidence type="ECO:0000256" key="2">
    <source>
        <dbReference type="ARBA" id="ARBA00023015"/>
    </source>
</evidence>
<keyword evidence="1" id="KW-0889">Transcription antitermination</keyword>
<dbReference type="InterPro" id="IPR036735">
    <property type="entry name" value="NGN_dom_sf"/>
</dbReference>
<feature type="domain" description="NusG-like N-terminal" evidence="4">
    <location>
        <begin position="5"/>
        <end position="103"/>
    </location>
</feature>
<accession>A0A127VH53</accession>
<dbReference type="GO" id="GO:0031564">
    <property type="term" value="P:transcription antitermination"/>
    <property type="evidence" value="ECO:0007669"/>
    <property type="project" value="UniProtKB-KW"/>
</dbReference>
<reference evidence="5 6" key="1">
    <citation type="submission" date="2016-03" db="EMBL/GenBank/DDBJ databases">
        <title>Complete genome sequence of Pedobacter cryoconitis PAMC 27485.</title>
        <authorList>
            <person name="Lee J."/>
            <person name="Kim O.-S."/>
        </authorList>
    </citation>
    <scope>NUCLEOTIDE SEQUENCE [LARGE SCALE GENOMIC DNA]</scope>
    <source>
        <strain evidence="5 6">PAMC 27485</strain>
    </source>
</reference>
<dbReference type="GO" id="GO:0006354">
    <property type="term" value="P:DNA-templated transcription elongation"/>
    <property type="evidence" value="ECO:0007669"/>
    <property type="project" value="InterPro"/>
</dbReference>
<dbReference type="PANTHER" id="PTHR30265:SF4">
    <property type="entry name" value="KOW MOTIF FAMILY PROTEIN, EXPRESSED"/>
    <property type="match status" value="1"/>
</dbReference>
<proteinExistence type="predicted"/>
<name>A0A127VH53_9SPHI</name>
<sequence>MKNFTNGWYVIYTQSRYEKKVCDSLESLNIQFFLPVTKKLKIWSDRKKYVDTPLFPSYVFIYLNDKMDLFRAQNITGVLSYVRMGKEPVKVCENVIMDLKLVLKNETDIEVSDMYFKPGQKINIQQGPLKGLSCEIIQIMGRKKMLVRGGVIERNIIIPYIQDHYIYSN</sequence>
<organism evidence="5 6">
    <name type="scientific">Pedobacter cryoconitis</name>
    <dbReference type="NCBI Taxonomy" id="188932"/>
    <lineage>
        <taxon>Bacteria</taxon>
        <taxon>Pseudomonadati</taxon>
        <taxon>Bacteroidota</taxon>
        <taxon>Sphingobacteriia</taxon>
        <taxon>Sphingobacteriales</taxon>
        <taxon>Sphingobacteriaceae</taxon>
        <taxon>Pedobacter</taxon>
    </lineage>
</organism>
<evidence type="ECO:0000256" key="1">
    <source>
        <dbReference type="ARBA" id="ARBA00022814"/>
    </source>
</evidence>
<keyword evidence="2" id="KW-0805">Transcription regulation</keyword>
<dbReference type="Gene3D" id="3.30.70.940">
    <property type="entry name" value="NusG, N-terminal domain"/>
    <property type="match status" value="1"/>
</dbReference>
<dbReference type="AlphaFoldDB" id="A0A127VH53"/>
<dbReference type="EMBL" id="CP014504">
    <property type="protein sequence ID" value="AMQ00610.1"/>
    <property type="molecule type" value="Genomic_DNA"/>
</dbReference>
<dbReference type="PANTHER" id="PTHR30265">
    <property type="entry name" value="RHO-INTERACTING TRANSCRIPTION TERMINATION FACTOR NUSG"/>
    <property type="match status" value="1"/>
</dbReference>
<dbReference type="InterPro" id="IPR043425">
    <property type="entry name" value="NusG-like"/>
</dbReference>
<dbReference type="OrthoDB" id="9796143at2"/>
<dbReference type="SUPFAM" id="SSF82679">
    <property type="entry name" value="N-utilization substance G protein NusG, N-terminal domain"/>
    <property type="match status" value="1"/>
</dbReference>
<evidence type="ECO:0000259" key="4">
    <source>
        <dbReference type="SMART" id="SM00738"/>
    </source>
</evidence>
<evidence type="ECO:0000313" key="6">
    <source>
        <dbReference type="Proteomes" id="UP000071561"/>
    </source>
</evidence>
<dbReference type="NCBIfam" id="NF033644">
    <property type="entry name" value="antiterm_UpxY"/>
    <property type="match status" value="1"/>
</dbReference>
<dbReference type="Proteomes" id="UP000071561">
    <property type="component" value="Chromosome"/>
</dbReference>
<dbReference type="PATRIC" id="fig|188932.3.peg.3896"/>
<keyword evidence="3" id="KW-0804">Transcription</keyword>